<dbReference type="GO" id="GO:0009103">
    <property type="term" value="P:lipopolysaccharide biosynthetic process"/>
    <property type="evidence" value="ECO:0007669"/>
    <property type="project" value="UniProtKB-KW"/>
</dbReference>
<evidence type="ECO:0000313" key="11">
    <source>
        <dbReference type="Proteomes" id="UP000257240"/>
    </source>
</evidence>
<evidence type="ECO:0000313" key="10">
    <source>
        <dbReference type="EMBL" id="HAA83752.1"/>
    </source>
</evidence>
<dbReference type="InterPro" id="IPR001173">
    <property type="entry name" value="Glyco_trans_2-like"/>
</dbReference>
<organism evidence="10 11">
    <name type="scientific">Thermodesulfobacterium commune</name>
    <dbReference type="NCBI Taxonomy" id="1741"/>
    <lineage>
        <taxon>Bacteria</taxon>
        <taxon>Pseudomonadati</taxon>
        <taxon>Thermodesulfobacteriota</taxon>
        <taxon>Thermodesulfobacteria</taxon>
        <taxon>Thermodesulfobacteriales</taxon>
        <taxon>Thermodesulfobacteriaceae</taxon>
        <taxon>Thermodesulfobacterium</taxon>
    </lineage>
</organism>
<dbReference type="RefSeq" id="WP_051754520.1">
    <property type="nucleotide sequence ID" value="NZ_DAINLL010000031.1"/>
</dbReference>
<feature type="domain" description="Glycosyltransferase 2-like" evidence="9">
    <location>
        <begin position="4"/>
        <end position="149"/>
    </location>
</feature>
<keyword evidence="1" id="KW-1003">Cell membrane</keyword>
<evidence type="ECO:0000256" key="4">
    <source>
        <dbReference type="ARBA" id="ARBA00022692"/>
    </source>
</evidence>
<dbReference type="Gene3D" id="3.90.550.10">
    <property type="entry name" value="Spore Coat Polysaccharide Biosynthesis Protein SpsA, Chain A"/>
    <property type="match status" value="1"/>
</dbReference>
<keyword evidence="3 10" id="KW-0808">Transferase</keyword>
<dbReference type="GO" id="GO:0005886">
    <property type="term" value="C:plasma membrane"/>
    <property type="evidence" value="ECO:0007669"/>
    <property type="project" value="TreeGrafter"/>
</dbReference>
<keyword evidence="7 8" id="KW-0472">Membrane</keyword>
<evidence type="ECO:0000256" key="2">
    <source>
        <dbReference type="ARBA" id="ARBA00022676"/>
    </source>
</evidence>
<feature type="transmembrane region" description="Helical" evidence="8">
    <location>
        <begin position="262"/>
        <end position="280"/>
    </location>
</feature>
<proteinExistence type="predicted"/>
<evidence type="ECO:0000259" key="9">
    <source>
        <dbReference type="Pfam" id="PF00535"/>
    </source>
</evidence>
<feature type="transmembrane region" description="Helical" evidence="8">
    <location>
        <begin position="236"/>
        <end position="256"/>
    </location>
</feature>
<sequence length="300" mass="34679">MKISLVIPVHNEEGNVPIVYQEAKTVLETLKAKGYQYEIIFVNDGSTDRTLEILKELKKKDPFLRILNMDRNRGEAAGLTAGFQKATGDIIVSMDGDGQNDPKYIVDLIEKIETGYKVVTGFRLKRKENFWIRVLPSKIANWLISIFTGLKVRDNGCSLKAYLSPIPKKYQIPHGFHRFLPALFGIKNEEVCEIPIIDRPRIYGKSHYNLKRTFEVVRELLTIPFVLRNACFYEKFFKINFWVSIGVGIILLFLAIKVSPKFWVLEFFNLGYTSISYLIWKNLARFNQAQKEGVFQVEEI</sequence>
<evidence type="ECO:0000256" key="7">
    <source>
        <dbReference type="ARBA" id="ARBA00023136"/>
    </source>
</evidence>
<evidence type="ECO:0000256" key="8">
    <source>
        <dbReference type="SAM" id="Phobius"/>
    </source>
</evidence>
<evidence type="ECO:0000256" key="1">
    <source>
        <dbReference type="ARBA" id="ARBA00022475"/>
    </source>
</evidence>
<dbReference type="InterPro" id="IPR029044">
    <property type="entry name" value="Nucleotide-diphossugar_trans"/>
</dbReference>
<evidence type="ECO:0000256" key="5">
    <source>
        <dbReference type="ARBA" id="ARBA00022985"/>
    </source>
</evidence>
<evidence type="ECO:0000256" key="6">
    <source>
        <dbReference type="ARBA" id="ARBA00022989"/>
    </source>
</evidence>
<comment type="caution">
    <text evidence="10">The sequence shown here is derived from an EMBL/GenBank/DDBJ whole genome shotgun (WGS) entry which is preliminary data.</text>
</comment>
<dbReference type="CDD" id="cd04187">
    <property type="entry name" value="DPM1_like_bac"/>
    <property type="match status" value="1"/>
</dbReference>
<dbReference type="SUPFAM" id="SSF53448">
    <property type="entry name" value="Nucleotide-diphospho-sugar transferases"/>
    <property type="match status" value="1"/>
</dbReference>
<dbReference type="PANTHER" id="PTHR48090">
    <property type="entry name" value="UNDECAPRENYL-PHOSPHATE 4-DEOXY-4-FORMAMIDO-L-ARABINOSE TRANSFERASE-RELATED"/>
    <property type="match status" value="1"/>
</dbReference>
<dbReference type="EMBL" id="DLVE01000037">
    <property type="protein sequence ID" value="HAA83752.1"/>
    <property type="molecule type" value="Genomic_DNA"/>
</dbReference>
<dbReference type="InterPro" id="IPR050256">
    <property type="entry name" value="Glycosyltransferase_2"/>
</dbReference>
<gene>
    <name evidence="10" type="ORF">DCE01_03060</name>
</gene>
<evidence type="ECO:0000256" key="3">
    <source>
        <dbReference type="ARBA" id="ARBA00022679"/>
    </source>
</evidence>
<keyword evidence="4 8" id="KW-0812">Transmembrane</keyword>
<protein>
    <submittedName>
        <fullName evidence="10">Glycosyltransferase</fullName>
    </submittedName>
</protein>
<keyword evidence="2" id="KW-0328">Glycosyltransferase</keyword>
<accession>A0A101FIL4</accession>
<keyword evidence="6 8" id="KW-1133">Transmembrane helix</keyword>
<dbReference type="AlphaFoldDB" id="A0A101FIL4"/>
<dbReference type="Proteomes" id="UP000257240">
    <property type="component" value="Unassembled WGS sequence"/>
</dbReference>
<dbReference type="GO" id="GO:0016757">
    <property type="term" value="F:glycosyltransferase activity"/>
    <property type="evidence" value="ECO:0007669"/>
    <property type="project" value="UniProtKB-KW"/>
</dbReference>
<dbReference type="Pfam" id="PF00535">
    <property type="entry name" value="Glycos_transf_2"/>
    <property type="match status" value="1"/>
</dbReference>
<dbReference type="PANTHER" id="PTHR48090:SF3">
    <property type="entry name" value="UNDECAPRENYL-PHOSPHATE 4-DEOXY-4-FORMAMIDO-L-ARABINOSE TRANSFERASE"/>
    <property type="match status" value="1"/>
</dbReference>
<reference evidence="10 11" key="1">
    <citation type="journal article" date="2018" name="Nat. Biotechnol.">
        <title>A standardized bacterial taxonomy based on genome phylogeny substantially revises the tree of life.</title>
        <authorList>
            <person name="Parks D.H."/>
            <person name="Chuvochina M."/>
            <person name="Waite D.W."/>
            <person name="Rinke C."/>
            <person name="Skarshewski A."/>
            <person name="Chaumeil P.A."/>
            <person name="Hugenholtz P."/>
        </authorList>
    </citation>
    <scope>NUCLEOTIDE SEQUENCE [LARGE SCALE GENOMIC DNA]</scope>
    <source>
        <strain evidence="10">UBA12529</strain>
    </source>
</reference>
<keyword evidence="5" id="KW-0448">Lipopolysaccharide biosynthesis</keyword>
<name>A0A101FIL4_9BACT</name>